<evidence type="ECO:0000256" key="2">
    <source>
        <dbReference type="ARBA" id="ARBA00023157"/>
    </source>
</evidence>
<dbReference type="GO" id="GO:0050808">
    <property type="term" value="P:synapse organization"/>
    <property type="evidence" value="ECO:0007669"/>
    <property type="project" value="TreeGrafter"/>
</dbReference>
<dbReference type="InterPro" id="IPR036179">
    <property type="entry name" value="Ig-like_dom_sf"/>
</dbReference>
<keyword evidence="2" id="KW-1015">Disulfide bond</keyword>
<dbReference type="PANTHER" id="PTHR45080">
    <property type="entry name" value="CONTACTIN 5"/>
    <property type="match status" value="1"/>
</dbReference>
<evidence type="ECO:0000256" key="3">
    <source>
        <dbReference type="SAM" id="SignalP"/>
    </source>
</evidence>
<dbReference type="InterPro" id="IPR044023">
    <property type="entry name" value="Ig_7"/>
</dbReference>
<evidence type="ECO:0000313" key="5">
    <source>
        <dbReference type="EMBL" id="SHK42845.1"/>
    </source>
</evidence>
<organism evidence="5 6">
    <name type="scientific">Rubritalea squalenifaciens DSM 18772</name>
    <dbReference type="NCBI Taxonomy" id="1123071"/>
    <lineage>
        <taxon>Bacteria</taxon>
        <taxon>Pseudomonadati</taxon>
        <taxon>Verrucomicrobiota</taxon>
        <taxon>Verrucomicrobiia</taxon>
        <taxon>Verrucomicrobiales</taxon>
        <taxon>Rubritaleaceae</taxon>
        <taxon>Rubritalea</taxon>
    </lineage>
</organism>
<sequence length="918" mass="100908">MKFSQLTLFFFAFILSIQGLHAQNQWQVVLDRESGLSTPKTYLTYGNGEFRYAFEDGYYIRTATLQTKAPQNGQYLSGRFDYNFVMRSIPQSSTLEIQYKLSSGTYRAVYPYGGYVFIPYTSGHAMIAPPDGSYEVKILSATCHYNNGSGDSADVTATLQAKVDIDQESVYDDRFNLGGLDIDHQGYTVLWGSDGTSYSNPRFYQIDAPGTYNPYNRNDISTGYANTELSGLVYGNGVYVAAIQLFDYGTFYADDLQNPLPNNNNLIYNFDAISSSQIPESSSVNDLTFANNLFVAPGYMGDPNTRCIYTSSDGSNWNISLLPSRDEVSAVTYTGSEWFAGGENNILYRSTNGYSWEWVNTSGLSGTITELSSGNGYIVAGTEEGGIYASKDGILWGKRYQSEHAIQNIVADDSRFIASTGDKLLASTFSLPGYPEIVSSTGQQFILPEQSVLLEVEAIGDATLVYQWYEGETGDTSQPITGATSSSYQTPQLNQSSSYWVRVSNSLGSDDSYTTALIMQEKPVITEQPVSRTVDMGAFIYHEVKAQGANLSYQWYEGFNGDTSKPLANKTENRMYHSMNEPGTFYYWVRISNDADYTDSTTIQVTVNAIYPEITEEPQDLITYTGNSSSLELRATGPGLTYQWYEGNSGDTSKPRSGSYRFHYVDTSTAKTTTYWARISNAAGSVDSRTVTVEVIGQKPVFNTPPQGFTTRQGGSQTLTLDMKYSPSTTNYQWYKGESGDTSQLVQESISRSYNPPVNTAGTFHYWVQATNDYGSTASPTITIIIEPSSYTSWLAVENLPTDSTGDGDPVKSNSIDGIPNIFRYLMGIDSTEAVAGTAMFSTGSVEIDGSEQATIQIRLRNGVTGANISGEQSSDMVNWSSAVLMYTLDTGDGHTIYTYRTSGSGDSAFIRLKATGY</sequence>
<dbReference type="EMBL" id="FQYR01000009">
    <property type="protein sequence ID" value="SHK42845.1"/>
    <property type="molecule type" value="Genomic_DNA"/>
</dbReference>
<dbReference type="InterPro" id="IPR013783">
    <property type="entry name" value="Ig-like_fold"/>
</dbReference>
<dbReference type="InterPro" id="IPR007110">
    <property type="entry name" value="Ig-like_dom"/>
</dbReference>
<feature type="chain" id="PRO_5013223468" description="Ig-like domain-containing protein" evidence="3">
    <location>
        <begin position="23"/>
        <end position="918"/>
    </location>
</feature>
<dbReference type="Proteomes" id="UP000184510">
    <property type="component" value="Unassembled WGS sequence"/>
</dbReference>
<dbReference type="InterPro" id="IPR050958">
    <property type="entry name" value="Cell_Adh-Cytoskel_Orgn"/>
</dbReference>
<dbReference type="InterPro" id="IPR035986">
    <property type="entry name" value="PKD_dom_sf"/>
</dbReference>
<dbReference type="PANTHER" id="PTHR45080:SF8">
    <property type="entry name" value="IG-LIKE DOMAIN-CONTAINING PROTEIN"/>
    <property type="match status" value="1"/>
</dbReference>
<evidence type="ECO:0000313" key="6">
    <source>
        <dbReference type="Proteomes" id="UP000184510"/>
    </source>
</evidence>
<reference evidence="5 6" key="1">
    <citation type="submission" date="2016-11" db="EMBL/GenBank/DDBJ databases">
        <authorList>
            <person name="Jaros S."/>
            <person name="Januszkiewicz K."/>
            <person name="Wedrychowicz H."/>
        </authorList>
    </citation>
    <scope>NUCLEOTIDE SEQUENCE [LARGE SCALE GENOMIC DNA]</scope>
    <source>
        <strain evidence="5 6">DSM 18772</strain>
    </source>
</reference>
<dbReference type="InterPro" id="IPR036278">
    <property type="entry name" value="Sialidase_sf"/>
</dbReference>
<dbReference type="GO" id="GO:0007156">
    <property type="term" value="P:homophilic cell adhesion via plasma membrane adhesion molecules"/>
    <property type="evidence" value="ECO:0007669"/>
    <property type="project" value="TreeGrafter"/>
</dbReference>
<evidence type="ECO:0000256" key="1">
    <source>
        <dbReference type="ARBA" id="ARBA00022729"/>
    </source>
</evidence>
<keyword evidence="6" id="KW-1185">Reference proteome</keyword>
<dbReference type="STRING" id="1123071.SAMN02745181_3798"/>
<dbReference type="InParanoid" id="A0A1M6SDU7"/>
<dbReference type="Gene3D" id="2.60.40.10">
    <property type="entry name" value="Immunoglobulins"/>
    <property type="match status" value="3"/>
</dbReference>
<feature type="signal peptide" evidence="3">
    <location>
        <begin position="1"/>
        <end position="22"/>
    </location>
</feature>
<dbReference type="RefSeq" id="WP_143185333.1">
    <property type="nucleotide sequence ID" value="NZ_FQYR01000009.1"/>
</dbReference>
<keyword evidence="1 3" id="KW-0732">Signal</keyword>
<dbReference type="SUPFAM" id="SSF49299">
    <property type="entry name" value="PKD domain"/>
    <property type="match status" value="1"/>
</dbReference>
<name>A0A1M6SDU7_9BACT</name>
<dbReference type="SUPFAM" id="SSF48726">
    <property type="entry name" value="Immunoglobulin"/>
    <property type="match status" value="3"/>
</dbReference>
<dbReference type="GO" id="GO:0005886">
    <property type="term" value="C:plasma membrane"/>
    <property type="evidence" value="ECO:0007669"/>
    <property type="project" value="TreeGrafter"/>
</dbReference>
<evidence type="ECO:0000259" key="4">
    <source>
        <dbReference type="PROSITE" id="PS50835"/>
    </source>
</evidence>
<dbReference type="SUPFAM" id="SSF50939">
    <property type="entry name" value="Sialidases"/>
    <property type="match status" value="1"/>
</dbReference>
<dbReference type="OrthoDB" id="177724at2"/>
<dbReference type="PROSITE" id="PS50835">
    <property type="entry name" value="IG_LIKE"/>
    <property type="match status" value="1"/>
</dbReference>
<proteinExistence type="predicted"/>
<dbReference type="AlphaFoldDB" id="A0A1M6SDU7"/>
<accession>A0A1M6SDU7</accession>
<dbReference type="Pfam" id="PF19081">
    <property type="entry name" value="Ig_7"/>
    <property type="match status" value="1"/>
</dbReference>
<protein>
    <recommendedName>
        <fullName evidence="4">Ig-like domain-containing protein</fullName>
    </recommendedName>
</protein>
<gene>
    <name evidence="5" type="ORF">SAMN02745181_3798</name>
</gene>
<feature type="domain" description="Ig-like" evidence="4">
    <location>
        <begin position="612"/>
        <end position="692"/>
    </location>
</feature>